<gene>
    <name evidence="4" type="ORF">DLAC_02116</name>
</gene>
<dbReference type="Proteomes" id="UP000076078">
    <property type="component" value="Unassembled WGS sequence"/>
</dbReference>
<feature type="region of interest" description="Disordered" evidence="3">
    <location>
        <begin position="265"/>
        <end position="448"/>
    </location>
</feature>
<organism evidence="4 5">
    <name type="scientific">Tieghemostelium lacteum</name>
    <name type="common">Slime mold</name>
    <name type="synonym">Dictyostelium lacteum</name>
    <dbReference type="NCBI Taxonomy" id="361077"/>
    <lineage>
        <taxon>Eukaryota</taxon>
        <taxon>Amoebozoa</taxon>
        <taxon>Evosea</taxon>
        <taxon>Eumycetozoa</taxon>
        <taxon>Dictyostelia</taxon>
        <taxon>Dictyosteliales</taxon>
        <taxon>Raperosteliaceae</taxon>
        <taxon>Tieghemostelium</taxon>
    </lineage>
</organism>
<evidence type="ECO:0000313" key="4">
    <source>
        <dbReference type="EMBL" id="KYR01030.1"/>
    </source>
</evidence>
<comment type="similarity">
    <text evidence="1 2">Belongs to the rad9 family.</text>
</comment>
<feature type="compositionally biased region" description="Low complexity" evidence="3">
    <location>
        <begin position="360"/>
        <end position="388"/>
    </location>
</feature>
<feature type="compositionally biased region" description="Polar residues" evidence="3">
    <location>
        <begin position="389"/>
        <end position="404"/>
    </location>
</feature>
<name>A0A152A470_TIELA</name>
<dbReference type="STRING" id="361077.A0A152A470"/>
<accession>A0A152A470</accession>
<dbReference type="GO" id="GO:0006281">
    <property type="term" value="P:DNA repair"/>
    <property type="evidence" value="ECO:0007669"/>
    <property type="project" value="UniProtKB-UniRule"/>
</dbReference>
<dbReference type="PIRSF" id="PIRSF009303">
    <property type="entry name" value="Cell_cycle_RAD9"/>
    <property type="match status" value="1"/>
</dbReference>
<keyword evidence="5" id="KW-1185">Reference proteome</keyword>
<evidence type="ECO:0000256" key="2">
    <source>
        <dbReference type="PIRNR" id="PIRNR009303"/>
    </source>
</evidence>
<dbReference type="InterPro" id="IPR007268">
    <property type="entry name" value="Rad9/Ddc1"/>
</dbReference>
<dbReference type="SUPFAM" id="SSF55979">
    <property type="entry name" value="DNA clamp"/>
    <property type="match status" value="1"/>
</dbReference>
<evidence type="ECO:0000256" key="1">
    <source>
        <dbReference type="ARBA" id="ARBA00008494"/>
    </source>
</evidence>
<sequence length="448" mass="51246">MQLIIAPRYIKQFAKTLQCLSKIGEDLYIQATEESIKFITVNSAKSTYVEVNMQYGFLEAYHEVEQSFGMQYKLRAKQCYQMFSSIKNVEKCAINISSDNNKVNFHMLCKNNIQKHYGVNCELATCSNALYSKNTPHRLSVKPKVLNDCLSFFSGTLEEISFQIQKDRFILRSYSDSPKKSSNIKSLQTEVNIDYADFDQYLTDGSNTEISFSFKDLKTIMAYCDSMNSGIDMYISQSGDPFHIHFKLTQNFEIDFVIATILMPSSQPSSQSSTNQQQQQQQQQQSSSSYQNKSYSYNNNNNNNSNQQYTNTSQNRTPNSYNSNIHHQHQHSTSQLSNNDNFGGFDNFDDQMDIQPPQPQAQQPIQQPIQNVHRNPSQQQIQPINPLQHTPQPSPNVSQITNKPMTFLERMGHRPLDEDDDDELSDSHNVDSMDEDGSDNAPSSFQGQ</sequence>
<dbReference type="PANTHER" id="PTHR15237">
    <property type="entry name" value="DNA REPAIR PROTEIN RAD9"/>
    <property type="match status" value="1"/>
</dbReference>
<feature type="compositionally biased region" description="Low complexity" evidence="3">
    <location>
        <begin position="265"/>
        <end position="346"/>
    </location>
</feature>
<dbReference type="InParanoid" id="A0A152A470"/>
<dbReference type="InterPro" id="IPR026584">
    <property type="entry name" value="Rad9"/>
</dbReference>
<dbReference type="AlphaFoldDB" id="A0A152A470"/>
<dbReference type="Pfam" id="PF04139">
    <property type="entry name" value="Rad9"/>
    <property type="match status" value="1"/>
</dbReference>
<dbReference type="OrthoDB" id="60092at2759"/>
<dbReference type="Gene3D" id="3.70.10.10">
    <property type="match status" value="1"/>
</dbReference>
<dbReference type="OMA" id="FEVFDMP"/>
<reference evidence="4 5" key="1">
    <citation type="submission" date="2015-12" db="EMBL/GenBank/DDBJ databases">
        <title>Dictyostelia acquired genes for synthesis and detection of signals that induce cell-type specialization by lateral gene transfer from prokaryotes.</title>
        <authorList>
            <person name="Gloeckner G."/>
            <person name="Schaap P."/>
        </authorList>
    </citation>
    <scope>NUCLEOTIDE SEQUENCE [LARGE SCALE GENOMIC DNA]</scope>
    <source>
        <strain evidence="4 5">TK</strain>
    </source>
</reference>
<dbReference type="FunCoup" id="A0A152A470">
    <property type="interactions" value="226"/>
</dbReference>
<dbReference type="GO" id="GO:0031573">
    <property type="term" value="P:mitotic intra-S DNA damage checkpoint signaling"/>
    <property type="evidence" value="ECO:0007669"/>
    <property type="project" value="TreeGrafter"/>
</dbReference>
<comment type="caution">
    <text evidence="4">The sequence shown here is derived from an EMBL/GenBank/DDBJ whole genome shotgun (WGS) entry which is preliminary data.</text>
</comment>
<dbReference type="EMBL" id="LODT01000011">
    <property type="protein sequence ID" value="KYR01030.1"/>
    <property type="molecule type" value="Genomic_DNA"/>
</dbReference>
<evidence type="ECO:0000313" key="5">
    <source>
        <dbReference type="Proteomes" id="UP000076078"/>
    </source>
</evidence>
<dbReference type="InterPro" id="IPR046938">
    <property type="entry name" value="DNA_clamp_sf"/>
</dbReference>
<proteinExistence type="inferred from homology"/>
<evidence type="ECO:0000256" key="3">
    <source>
        <dbReference type="SAM" id="MobiDB-lite"/>
    </source>
</evidence>
<dbReference type="GO" id="GO:0030896">
    <property type="term" value="C:checkpoint clamp complex"/>
    <property type="evidence" value="ECO:0007669"/>
    <property type="project" value="UniProtKB-UniRule"/>
</dbReference>
<dbReference type="GO" id="GO:0071479">
    <property type="term" value="P:cellular response to ionizing radiation"/>
    <property type="evidence" value="ECO:0007669"/>
    <property type="project" value="TreeGrafter"/>
</dbReference>
<dbReference type="GO" id="GO:0000076">
    <property type="term" value="P:DNA replication checkpoint signaling"/>
    <property type="evidence" value="ECO:0007669"/>
    <property type="project" value="TreeGrafter"/>
</dbReference>
<dbReference type="PANTHER" id="PTHR15237:SF0">
    <property type="entry name" value="CELL CYCLE CHECKPOINT CONTROL PROTEIN"/>
    <property type="match status" value="1"/>
</dbReference>
<protein>
    <submittedName>
        <fullName evidence="4">Component of 9-1-1 complex</fullName>
    </submittedName>
</protein>